<comment type="caution">
    <text evidence="4">The sequence shown here is derived from an EMBL/GenBank/DDBJ whole genome shotgun (WGS) entry which is preliminary data.</text>
</comment>
<dbReference type="PROSITE" id="PS51677">
    <property type="entry name" value="NODB"/>
    <property type="match status" value="1"/>
</dbReference>
<organism evidence="4 5">
    <name type="scientific">Ureibacillus terrenus</name>
    <dbReference type="NCBI Taxonomy" id="118246"/>
    <lineage>
        <taxon>Bacteria</taxon>
        <taxon>Bacillati</taxon>
        <taxon>Bacillota</taxon>
        <taxon>Bacilli</taxon>
        <taxon>Bacillales</taxon>
        <taxon>Caryophanaceae</taxon>
        <taxon>Ureibacillus</taxon>
    </lineage>
</organism>
<feature type="region of interest" description="Disordered" evidence="1">
    <location>
        <begin position="143"/>
        <end position="236"/>
    </location>
</feature>
<evidence type="ECO:0000313" key="4">
    <source>
        <dbReference type="EMBL" id="TQE92168.1"/>
    </source>
</evidence>
<dbReference type="EMBL" id="VIGD01000001">
    <property type="protein sequence ID" value="TQE92168.1"/>
    <property type="molecule type" value="Genomic_DNA"/>
</dbReference>
<keyword evidence="2" id="KW-1133">Transmembrane helix</keyword>
<evidence type="ECO:0000256" key="2">
    <source>
        <dbReference type="SAM" id="Phobius"/>
    </source>
</evidence>
<keyword evidence="5" id="KW-1185">Reference proteome</keyword>
<protein>
    <submittedName>
        <fullName evidence="4">Polysaccharide deacetylase family protein</fullName>
    </submittedName>
</protein>
<sequence length="536" mass="60501">MSVHNVKILELLSIHEVSGFHLLKLRIFATNDQSELYWLIDNETAKSLKEICKFQGVERYRLSLQTAVDPQNGQCSSSVTGTYRDASRKMNFRCSFKFHQQLEKIKNCYRIADLLSYDFIFPNLPKEDTLSVLKNAEEVIEKPIRAIPPQNDEEPNGKETDSAFEDPNAAEIHAEAKEIREINPPREEKETDTSDEKADAKESFVSRNDEDSEIQEGAEELEGQAEGQSENPAVSDEMNDEIRHAVDETASAASIEQKQEAKPKPYTYLLSKLQLKKRIRSIKGFPQSILTASLIVAVVIILCIIIFDILSTSIFNSTENIGASKQQNAEQISETANEKPEIPSLQINDFLTFSIPEGYAALTFNDGPSKYTEAIVDILKEKEVGGTFFFIGYNVQKHPDIVKYVHSNGYTIGSHSMTHDSMTEQTLDEQQYEISESKKIIENITGQPVKFFRPPNGLIDENTQAAAQNEQCQIILWNLDPKDWEAETADEIIKNIKNEPVSAAIITLHESPQLVKALPKIIDYLKEQNLKIVSLQ</sequence>
<gene>
    <name evidence="4" type="ORF">FKZ59_00230</name>
</gene>
<dbReference type="GO" id="GO:0016810">
    <property type="term" value="F:hydrolase activity, acting on carbon-nitrogen (but not peptide) bonds"/>
    <property type="evidence" value="ECO:0007669"/>
    <property type="project" value="InterPro"/>
</dbReference>
<feature type="compositionally biased region" description="Acidic residues" evidence="1">
    <location>
        <begin position="210"/>
        <end position="223"/>
    </location>
</feature>
<keyword evidence="2" id="KW-0812">Transmembrane</keyword>
<dbReference type="RefSeq" id="WP_141600721.1">
    <property type="nucleotide sequence ID" value="NZ_JARMSC010000030.1"/>
</dbReference>
<keyword evidence="2" id="KW-0472">Membrane</keyword>
<dbReference type="Pfam" id="PF01522">
    <property type="entry name" value="Polysacc_deac_1"/>
    <property type="match status" value="1"/>
</dbReference>
<dbReference type="OrthoDB" id="258610at2"/>
<dbReference type="PANTHER" id="PTHR10587">
    <property type="entry name" value="GLYCOSYL TRANSFERASE-RELATED"/>
    <property type="match status" value="1"/>
</dbReference>
<name>A0A540V609_9BACL</name>
<dbReference type="InterPro" id="IPR050248">
    <property type="entry name" value="Polysacc_deacetylase_ArnD"/>
</dbReference>
<dbReference type="AlphaFoldDB" id="A0A540V609"/>
<dbReference type="SUPFAM" id="SSF88713">
    <property type="entry name" value="Glycoside hydrolase/deacetylase"/>
    <property type="match status" value="1"/>
</dbReference>
<dbReference type="Gene3D" id="3.20.20.370">
    <property type="entry name" value="Glycoside hydrolase/deacetylase"/>
    <property type="match status" value="1"/>
</dbReference>
<feature type="compositionally biased region" description="Basic and acidic residues" evidence="1">
    <location>
        <begin position="172"/>
        <end position="209"/>
    </location>
</feature>
<dbReference type="CDD" id="cd10917">
    <property type="entry name" value="CE4_NodB_like_6s_7s"/>
    <property type="match status" value="1"/>
</dbReference>
<feature type="transmembrane region" description="Helical" evidence="2">
    <location>
        <begin position="285"/>
        <end position="307"/>
    </location>
</feature>
<reference evidence="4 5" key="1">
    <citation type="submission" date="2019-06" db="EMBL/GenBank/DDBJ databases">
        <title>Genome sequence of Ureibacillus terrenus.</title>
        <authorList>
            <person name="Maclea K.S."/>
            <person name="Simoes M."/>
        </authorList>
    </citation>
    <scope>NUCLEOTIDE SEQUENCE [LARGE SCALE GENOMIC DNA]</scope>
    <source>
        <strain evidence="4 5">ATCC BAA-384</strain>
    </source>
</reference>
<evidence type="ECO:0000256" key="1">
    <source>
        <dbReference type="SAM" id="MobiDB-lite"/>
    </source>
</evidence>
<dbReference type="Proteomes" id="UP000315753">
    <property type="component" value="Unassembled WGS sequence"/>
</dbReference>
<accession>A0A540V609</accession>
<feature type="domain" description="NodB homology" evidence="3">
    <location>
        <begin position="358"/>
        <end position="533"/>
    </location>
</feature>
<evidence type="ECO:0000259" key="3">
    <source>
        <dbReference type="PROSITE" id="PS51677"/>
    </source>
</evidence>
<dbReference type="InterPro" id="IPR011330">
    <property type="entry name" value="Glyco_hydro/deAcase_b/a-brl"/>
</dbReference>
<dbReference type="GO" id="GO:0005975">
    <property type="term" value="P:carbohydrate metabolic process"/>
    <property type="evidence" value="ECO:0007669"/>
    <property type="project" value="InterPro"/>
</dbReference>
<proteinExistence type="predicted"/>
<dbReference type="InterPro" id="IPR002509">
    <property type="entry name" value="NODB_dom"/>
</dbReference>
<evidence type="ECO:0000313" key="5">
    <source>
        <dbReference type="Proteomes" id="UP000315753"/>
    </source>
</evidence>